<dbReference type="Proteomes" id="UP000274131">
    <property type="component" value="Unassembled WGS sequence"/>
</dbReference>
<evidence type="ECO:0000313" key="7">
    <source>
        <dbReference type="Proteomes" id="UP000274131"/>
    </source>
</evidence>
<keyword evidence="7" id="KW-1185">Reference proteome</keyword>
<dbReference type="InterPro" id="IPR000436">
    <property type="entry name" value="Sushi_SCR_CCP_dom"/>
</dbReference>
<dbReference type="PANTHER" id="PTHR45656:SF4">
    <property type="entry name" value="PROTEIN CBR-CLEC-78"/>
    <property type="match status" value="1"/>
</dbReference>
<evidence type="ECO:0000313" key="6">
    <source>
        <dbReference type="EMBL" id="VDD91350.1"/>
    </source>
</evidence>
<feature type="disulfide bond" evidence="4">
    <location>
        <begin position="372"/>
        <end position="399"/>
    </location>
</feature>
<proteinExistence type="predicted"/>
<dbReference type="PROSITE" id="PS50923">
    <property type="entry name" value="SUSHI"/>
    <property type="match status" value="6"/>
</dbReference>
<evidence type="ECO:0000259" key="5">
    <source>
        <dbReference type="PROSITE" id="PS50923"/>
    </source>
</evidence>
<gene>
    <name evidence="6" type="ORF">EVEC_LOCUS6101</name>
</gene>
<feature type="disulfide bond" evidence="4">
    <location>
        <begin position="75"/>
        <end position="102"/>
    </location>
</feature>
<evidence type="ECO:0000313" key="8">
    <source>
        <dbReference type="WBParaSite" id="EVEC_0000652701-mRNA-1"/>
    </source>
</evidence>
<organism evidence="8">
    <name type="scientific">Enterobius vermicularis</name>
    <name type="common">Human pinworm</name>
    <dbReference type="NCBI Taxonomy" id="51028"/>
    <lineage>
        <taxon>Eukaryota</taxon>
        <taxon>Metazoa</taxon>
        <taxon>Ecdysozoa</taxon>
        <taxon>Nematoda</taxon>
        <taxon>Chromadorea</taxon>
        <taxon>Rhabditida</taxon>
        <taxon>Spirurina</taxon>
        <taxon>Oxyuridomorpha</taxon>
        <taxon>Oxyuroidea</taxon>
        <taxon>Oxyuridae</taxon>
        <taxon>Enterobius</taxon>
    </lineage>
</organism>
<feature type="domain" description="Sushi" evidence="5">
    <location>
        <begin position="180"/>
        <end position="242"/>
    </location>
</feature>
<reference evidence="6 7" key="2">
    <citation type="submission" date="2018-10" db="EMBL/GenBank/DDBJ databases">
        <authorList>
            <consortium name="Pathogen Informatics"/>
        </authorList>
    </citation>
    <scope>NUCLEOTIDE SEQUENCE [LARGE SCALE GENOMIC DNA]</scope>
</reference>
<dbReference type="SUPFAM" id="SSF57535">
    <property type="entry name" value="Complement control module/SCR domain"/>
    <property type="match status" value="6"/>
</dbReference>
<feature type="disulfide bond" evidence="4">
    <location>
        <begin position="267"/>
        <end position="310"/>
    </location>
</feature>
<keyword evidence="3 4" id="KW-1015">Disulfide bond</keyword>
<dbReference type="WBParaSite" id="EVEC_0000652701-mRNA-1">
    <property type="protein sequence ID" value="EVEC_0000652701-mRNA-1"/>
    <property type="gene ID" value="EVEC_0000652701"/>
</dbReference>
<dbReference type="SMART" id="SM00032">
    <property type="entry name" value="CCP"/>
    <property type="match status" value="6"/>
</dbReference>
<evidence type="ECO:0000256" key="3">
    <source>
        <dbReference type="ARBA" id="ARBA00023157"/>
    </source>
</evidence>
<reference evidence="8" key="1">
    <citation type="submission" date="2017-02" db="UniProtKB">
        <authorList>
            <consortium name="WormBaseParasite"/>
        </authorList>
    </citation>
    <scope>IDENTIFICATION</scope>
</reference>
<feature type="domain" description="Sushi" evidence="5">
    <location>
        <begin position="265"/>
        <end position="325"/>
    </location>
</feature>
<comment type="caution">
    <text evidence="4">Lacks conserved residue(s) required for the propagation of feature annotation.</text>
</comment>
<keyword evidence="1" id="KW-0732">Signal</keyword>
<keyword evidence="2" id="KW-0677">Repeat</keyword>
<evidence type="ECO:0000256" key="4">
    <source>
        <dbReference type="PROSITE-ProRule" id="PRU00302"/>
    </source>
</evidence>
<dbReference type="InterPro" id="IPR051277">
    <property type="entry name" value="SEZ6_CSMD_C4BPB_Regulators"/>
</dbReference>
<feature type="domain" description="Sushi" evidence="5">
    <location>
        <begin position="41"/>
        <end position="104"/>
    </location>
</feature>
<keyword evidence="4" id="KW-0768">Sushi</keyword>
<dbReference type="EMBL" id="UXUI01008378">
    <property type="protein sequence ID" value="VDD91350.1"/>
    <property type="molecule type" value="Genomic_DNA"/>
</dbReference>
<feature type="domain" description="Sushi" evidence="5">
    <location>
        <begin position="417"/>
        <end position="476"/>
    </location>
</feature>
<feature type="domain" description="Sushi" evidence="5">
    <location>
        <begin position="342"/>
        <end position="401"/>
    </location>
</feature>
<dbReference type="InterPro" id="IPR035976">
    <property type="entry name" value="Sushi/SCR/CCP_sf"/>
</dbReference>
<feature type="domain" description="Sushi" evidence="5">
    <location>
        <begin position="109"/>
        <end position="170"/>
    </location>
</feature>
<protein>
    <submittedName>
        <fullName evidence="8">Sushi domain-containing protein</fullName>
    </submittedName>
</protein>
<accession>A0A0N4V860</accession>
<evidence type="ECO:0000256" key="2">
    <source>
        <dbReference type="ARBA" id="ARBA00022737"/>
    </source>
</evidence>
<dbReference type="Gene3D" id="2.10.70.10">
    <property type="entry name" value="Complement Module, domain 1"/>
    <property type="match status" value="6"/>
</dbReference>
<dbReference type="Pfam" id="PF00084">
    <property type="entry name" value="Sushi"/>
    <property type="match status" value="6"/>
</dbReference>
<name>A0A0N4V860_ENTVE</name>
<dbReference type="CDD" id="cd00033">
    <property type="entry name" value="CCP"/>
    <property type="match status" value="6"/>
</dbReference>
<dbReference type="AlphaFoldDB" id="A0A0N4V860"/>
<dbReference type="PANTHER" id="PTHR45656">
    <property type="entry name" value="PROTEIN CBR-CLEC-78"/>
    <property type="match status" value="1"/>
</dbReference>
<evidence type="ECO:0000256" key="1">
    <source>
        <dbReference type="ARBA" id="ARBA00022729"/>
    </source>
</evidence>
<feature type="disulfide bond" evidence="4">
    <location>
        <begin position="296"/>
        <end position="323"/>
    </location>
</feature>
<sequence length="512" mass="53899">MFFGFQTKIIIVELHIHLSNLSIALNVILREGNQIKYFKEANCQALANIAGGTVTYLRTTTTDEYLTGTTALLTCELGRTLVGNSVSTCKSNGAWTPAIGSCQSGTGNSACTEITVSNGKVIYVQASSSSLYQQGTTAFLVCDFGFLITGNYFATCSNGQWSPSPGFCKSLLNNNTGGPTTCSPFSSVANAQIYYVQRSLSTQYAVDTIAILVCNTGFYPSGSLISKCTSSGTWETLGTCVSLGSYPNSGSTNTSNNSGSVTGGDSCPELAAVANGRISYDLFKPRGIGTFATLLCNFGYLGSGTAILYCESGGRWSGTIGSCNSVFGSAAATTVATGNSRSQCPALTVTNGAVTYYPQGSRTEGTMAVLACNIGYLINNNAVSLCQNTGAWYPSIGSCQSLNSGAFQPPNSGDSQLQCFPLYALNGNIIYDALNPRKPGTAATLVCSIGFILQGKMSVTCNSNGLWSGMSKMSINFDTVIYVAATSHSCDLFRNFSFIYILQRIDMSRIGR</sequence>
<dbReference type="OrthoDB" id="406096at2759"/>
<dbReference type="STRING" id="51028.A0A0N4V860"/>